<sequence length="167" mass="18565">MFKNLGMELPVAPRLIPDPKSEMMPGQLLARGVSRHLAGHGFAVIEEFVPERGLRVDVMALGPKGEMWVVECKSSRADFMSDGKWQGYLPWCDRYFWAVDQAFPTDLLPEGTGLIIADGYDAEILRMGPEDKLPAARRTKLTRKFAVHAARRLQGLRDPGAGLDGWG</sequence>
<organism evidence="1 2">
    <name type="scientific">Antarctobacter heliothermus</name>
    <dbReference type="NCBI Taxonomy" id="74033"/>
    <lineage>
        <taxon>Bacteria</taxon>
        <taxon>Pseudomonadati</taxon>
        <taxon>Pseudomonadota</taxon>
        <taxon>Alphaproteobacteria</taxon>
        <taxon>Rhodobacterales</taxon>
        <taxon>Roseobacteraceae</taxon>
        <taxon>Antarctobacter</taxon>
    </lineage>
</organism>
<proteinExistence type="predicted"/>
<dbReference type="Pfam" id="PF06319">
    <property type="entry name" value="MmcB-like"/>
    <property type="match status" value="1"/>
</dbReference>
<reference evidence="1 2" key="1">
    <citation type="submission" date="2017-07" db="EMBL/GenBank/DDBJ databases">
        <title>Genome Sequence of Antarctobacter heliothermus Strain SMS3 Isolated from a culture of the Diatom Skeletonema marinoi.</title>
        <authorList>
            <person name="Topel M."/>
            <person name="Pinder M.I.M."/>
            <person name="Johansson O.N."/>
            <person name="Kourtchenko O."/>
            <person name="Godhe A."/>
            <person name="Clarke A.K."/>
        </authorList>
    </citation>
    <scope>NUCLEOTIDE SEQUENCE [LARGE SCALE GENOMIC DNA]</scope>
    <source>
        <strain evidence="1 2">SMS3</strain>
    </source>
</reference>
<dbReference type="InterPro" id="IPR011335">
    <property type="entry name" value="Restrct_endonuc-II-like"/>
</dbReference>
<dbReference type="SUPFAM" id="SSF52980">
    <property type="entry name" value="Restriction endonuclease-like"/>
    <property type="match status" value="1"/>
</dbReference>
<name>A0A222E9V5_9RHOB</name>
<dbReference type="KEGG" id="aht:ANTHELSMS3_04353"/>
<gene>
    <name evidence="1" type="ORF">ANTHELSMS3_04353</name>
</gene>
<evidence type="ECO:0000313" key="1">
    <source>
        <dbReference type="EMBL" id="ASP22956.1"/>
    </source>
</evidence>
<evidence type="ECO:0000313" key="2">
    <source>
        <dbReference type="Proteomes" id="UP000203589"/>
    </source>
</evidence>
<dbReference type="AlphaFoldDB" id="A0A222E9V5"/>
<protein>
    <submittedName>
        <fullName evidence="1">DNA repair protein MmcB-like protein</fullName>
    </submittedName>
</protein>
<keyword evidence="2" id="KW-1185">Reference proteome</keyword>
<dbReference type="Proteomes" id="UP000203589">
    <property type="component" value="Chromosome"/>
</dbReference>
<dbReference type="InterPro" id="IPR009394">
    <property type="entry name" value="MmcB-like"/>
</dbReference>
<dbReference type="EMBL" id="CP022540">
    <property type="protein sequence ID" value="ASP22956.1"/>
    <property type="molecule type" value="Genomic_DNA"/>
</dbReference>
<accession>A0A222E9V5</accession>